<dbReference type="InterPro" id="IPR036652">
    <property type="entry name" value="YjeF_N_dom_sf"/>
</dbReference>
<dbReference type="EMBL" id="FXUL01000002">
    <property type="protein sequence ID" value="SMP49897.1"/>
    <property type="molecule type" value="Genomic_DNA"/>
</dbReference>
<dbReference type="SUPFAM" id="SSF53613">
    <property type="entry name" value="Ribokinase-like"/>
    <property type="match status" value="1"/>
</dbReference>
<organism evidence="22 23">
    <name type="scientific">Noviherbaspirillum suwonense</name>
    <dbReference type="NCBI Taxonomy" id="1224511"/>
    <lineage>
        <taxon>Bacteria</taxon>
        <taxon>Pseudomonadati</taxon>
        <taxon>Pseudomonadota</taxon>
        <taxon>Betaproteobacteria</taxon>
        <taxon>Burkholderiales</taxon>
        <taxon>Oxalobacteraceae</taxon>
        <taxon>Noviherbaspirillum</taxon>
    </lineage>
</organism>
<dbReference type="PANTHER" id="PTHR12592:SF0">
    <property type="entry name" value="ATP-DEPENDENT (S)-NAD(P)H-HYDRATE DEHYDRATASE"/>
    <property type="match status" value="1"/>
</dbReference>
<feature type="binding site" evidence="18">
    <location>
        <position position="60"/>
    </location>
    <ligand>
        <name>K(+)</name>
        <dbReference type="ChEBI" id="CHEBI:29103"/>
    </ligand>
</feature>
<dbReference type="PROSITE" id="PS51383">
    <property type="entry name" value="YJEF_C_3"/>
    <property type="match status" value="1"/>
</dbReference>
<feature type="binding site" evidence="17">
    <location>
        <position position="311"/>
    </location>
    <ligand>
        <name>(6S)-NADPHX</name>
        <dbReference type="ChEBI" id="CHEBI:64076"/>
    </ligand>
</feature>
<keyword evidence="8 17" id="KW-0521">NADP</keyword>
<dbReference type="Gene3D" id="3.40.1190.20">
    <property type="match status" value="1"/>
</dbReference>
<reference evidence="22 23" key="1">
    <citation type="submission" date="2017-05" db="EMBL/GenBank/DDBJ databases">
        <authorList>
            <person name="Varghese N."/>
            <person name="Submissions S."/>
        </authorList>
    </citation>
    <scope>NUCLEOTIDE SEQUENCE [LARGE SCALE GENOMIC DNA]</scope>
    <source>
        <strain evidence="22 23">DSM 26001</strain>
    </source>
</reference>
<dbReference type="EC" id="4.2.1.136" evidence="19"/>
<evidence type="ECO:0000256" key="17">
    <source>
        <dbReference type="HAMAP-Rule" id="MF_01965"/>
    </source>
</evidence>
<feature type="domain" description="YjeF N-terminal" evidence="21">
    <location>
        <begin position="13"/>
        <end position="214"/>
    </location>
</feature>
<evidence type="ECO:0000256" key="12">
    <source>
        <dbReference type="ARBA" id="ARBA00023239"/>
    </source>
</evidence>
<proteinExistence type="inferred from homology"/>
<dbReference type="Proteomes" id="UP001158049">
    <property type="component" value="Unassembled WGS sequence"/>
</dbReference>
<evidence type="ECO:0000256" key="15">
    <source>
        <dbReference type="ARBA" id="ARBA00048238"/>
    </source>
</evidence>
<evidence type="ECO:0000256" key="3">
    <source>
        <dbReference type="ARBA" id="ARBA00006001"/>
    </source>
</evidence>
<dbReference type="InterPro" id="IPR029056">
    <property type="entry name" value="Ribokinase-like"/>
</dbReference>
<comment type="similarity">
    <text evidence="3 19">In the N-terminal section; belongs to the NnrE/AIBP family.</text>
</comment>
<keyword evidence="12 17" id="KW-0456">Lyase</keyword>
<comment type="catalytic activity">
    <reaction evidence="1 18 19">
        <text>(6R)-NADHX = (6S)-NADHX</text>
        <dbReference type="Rhea" id="RHEA:32215"/>
        <dbReference type="ChEBI" id="CHEBI:64074"/>
        <dbReference type="ChEBI" id="CHEBI:64075"/>
        <dbReference type="EC" id="5.1.99.6"/>
    </reaction>
</comment>
<evidence type="ECO:0000256" key="6">
    <source>
        <dbReference type="ARBA" id="ARBA00022741"/>
    </source>
</evidence>
<evidence type="ECO:0000256" key="14">
    <source>
        <dbReference type="ARBA" id="ARBA00025153"/>
    </source>
</evidence>
<evidence type="ECO:0000256" key="8">
    <source>
        <dbReference type="ARBA" id="ARBA00022857"/>
    </source>
</evidence>
<dbReference type="Pfam" id="PF01256">
    <property type="entry name" value="Carb_kinase"/>
    <property type="match status" value="1"/>
</dbReference>
<evidence type="ECO:0000313" key="23">
    <source>
        <dbReference type="Proteomes" id="UP001158049"/>
    </source>
</evidence>
<comment type="cofactor">
    <cofactor evidence="17">
        <name>Mg(2+)</name>
        <dbReference type="ChEBI" id="CHEBI:18420"/>
    </cofactor>
</comment>
<dbReference type="Pfam" id="PF03853">
    <property type="entry name" value="YjeF_N"/>
    <property type="match status" value="1"/>
</dbReference>
<feature type="binding site" evidence="18">
    <location>
        <position position="157"/>
    </location>
    <ligand>
        <name>K(+)</name>
        <dbReference type="ChEBI" id="CHEBI:29103"/>
    </ligand>
</feature>
<comment type="function">
    <text evidence="14 19">Bifunctional enzyme that catalyzes the epimerization of the S- and R-forms of NAD(P)HX and the dehydration of the S-form of NAD(P)HX at the expense of ADP, which is converted to AMP. This allows the repair of both epimers of NAD(P)HX, a damaged form of NAD(P)H that is a result of enzymatic or heat-dependent hydration.</text>
</comment>
<dbReference type="InterPro" id="IPR000631">
    <property type="entry name" value="CARKD"/>
</dbReference>
<evidence type="ECO:0000256" key="10">
    <source>
        <dbReference type="ARBA" id="ARBA00023027"/>
    </source>
</evidence>
<evidence type="ECO:0000256" key="2">
    <source>
        <dbReference type="ARBA" id="ARBA00000909"/>
    </source>
</evidence>
<dbReference type="PIRSF" id="PIRSF017184">
    <property type="entry name" value="Nnr"/>
    <property type="match status" value="1"/>
</dbReference>
<dbReference type="EC" id="5.1.99.6" evidence="19"/>
<feature type="binding site" evidence="17">
    <location>
        <begin position="401"/>
        <end position="405"/>
    </location>
    <ligand>
        <name>AMP</name>
        <dbReference type="ChEBI" id="CHEBI:456215"/>
    </ligand>
</feature>
<comment type="function">
    <text evidence="18">Catalyzes the epimerization of the S- and R-forms of NAD(P)HX, a damaged form of NAD(P)H that is a result of enzymatic or heat-dependent hydration. This is a prerequisite for the S-specific NAD(P)H-hydrate dehydratase to allow the repair of both epimers of NAD(P)HX.</text>
</comment>
<evidence type="ECO:0000256" key="19">
    <source>
        <dbReference type="PIRNR" id="PIRNR017184"/>
    </source>
</evidence>
<evidence type="ECO:0000256" key="1">
    <source>
        <dbReference type="ARBA" id="ARBA00000013"/>
    </source>
</evidence>
<comment type="caution">
    <text evidence="22">The sequence shown here is derived from an EMBL/GenBank/DDBJ whole genome shotgun (WGS) entry which is preliminary data.</text>
</comment>
<dbReference type="InterPro" id="IPR004443">
    <property type="entry name" value="YjeF_N_dom"/>
</dbReference>
<evidence type="ECO:0000259" key="20">
    <source>
        <dbReference type="PROSITE" id="PS51383"/>
    </source>
</evidence>
<evidence type="ECO:0000313" key="22">
    <source>
        <dbReference type="EMBL" id="SMP49897.1"/>
    </source>
</evidence>
<feature type="binding site" evidence="17">
    <location>
        <position position="430"/>
    </location>
    <ligand>
        <name>AMP</name>
        <dbReference type="ChEBI" id="CHEBI:456215"/>
    </ligand>
</feature>
<feature type="binding site" evidence="18">
    <location>
        <begin position="125"/>
        <end position="131"/>
    </location>
    <ligand>
        <name>(6S)-NADPHX</name>
        <dbReference type="ChEBI" id="CHEBI:64076"/>
    </ligand>
</feature>
<dbReference type="InterPro" id="IPR030677">
    <property type="entry name" value="Nnr"/>
</dbReference>
<keyword evidence="7 17" id="KW-0067">ATP-binding</keyword>
<feature type="domain" description="YjeF C-terminal" evidence="20">
    <location>
        <begin position="222"/>
        <end position="491"/>
    </location>
</feature>
<dbReference type="SUPFAM" id="SSF64153">
    <property type="entry name" value="YjeF N-terminal domain-like"/>
    <property type="match status" value="1"/>
</dbReference>
<keyword evidence="13" id="KW-0511">Multifunctional enzyme</keyword>
<evidence type="ECO:0000256" key="7">
    <source>
        <dbReference type="ARBA" id="ARBA00022840"/>
    </source>
</evidence>
<dbReference type="HAMAP" id="MF_01966">
    <property type="entry name" value="NADHX_epimerase"/>
    <property type="match status" value="1"/>
</dbReference>
<evidence type="ECO:0000256" key="16">
    <source>
        <dbReference type="ARBA" id="ARBA00049209"/>
    </source>
</evidence>
<comment type="similarity">
    <text evidence="18">Belongs to the NnrE/AIBP family.</text>
</comment>
<feature type="binding site" evidence="18">
    <location>
        <position position="121"/>
    </location>
    <ligand>
        <name>K(+)</name>
        <dbReference type="ChEBI" id="CHEBI:29103"/>
    </ligand>
</feature>
<evidence type="ECO:0000256" key="18">
    <source>
        <dbReference type="HAMAP-Rule" id="MF_01966"/>
    </source>
</evidence>
<evidence type="ECO:0000256" key="5">
    <source>
        <dbReference type="ARBA" id="ARBA00022723"/>
    </source>
</evidence>
<dbReference type="CDD" id="cd01171">
    <property type="entry name" value="YXKO-related"/>
    <property type="match status" value="1"/>
</dbReference>
<protein>
    <recommendedName>
        <fullName evidence="19">Bifunctional NAD(P)H-hydrate repair enzyme</fullName>
    </recommendedName>
    <alternativeName>
        <fullName evidence="19">Nicotinamide nucleotide repair protein</fullName>
    </alternativeName>
    <domain>
        <recommendedName>
            <fullName evidence="19">ADP-dependent (S)-NAD(P)H-hydrate dehydratase</fullName>
            <ecNumber evidence="19">4.2.1.136</ecNumber>
        </recommendedName>
        <alternativeName>
            <fullName evidence="19">ADP-dependent NAD(P)HX dehydratase</fullName>
        </alternativeName>
    </domain>
    <domain>
        <recommendedName>
            <fullName evidence="19">NAD(P)H-hydrate epimerase</fullName>
            <ecNumber evidence="19">5.1.99.6</ecNumber>
        </recommendedName>
    </domain>
</protein>
<keyword evidence="6 17" id="KW-0547">Nucleotide-binding</keyword>
<feature type="binding site" evidence="17">
    <location>
        <position position="431"/>
    </location>
    <ligand>
        <name>(6S)-NADPHX</name>
        <dbReference type="ChEBI" id="CHEBI:64076"/>
    </ligand>
</feature>
<comment type="catalytic activity">
    <reaction evidence="2 18 19">
        <text>(6R)-NADPHX = (6S)-NADPHX</text>
        <dbReference type="Rhea" id="RHEA:32227"/>
        <dbReference type="ChEBI" id="CHEBI:64076"/>
        <dbReference type="ChEBI" id="CHEBI:64077"/>
        <dbReference type="EC" id="5.1.99.6"/>
    </reaction>
</comment>
<dbReference type="NCBIfam" id="TIGR00196">
    <property type="entry name" value="yjeF_cterm"/>
    <property type="match status" value="1"/>
</dbReference>
<keyword evidence="10 17" id="KW-0520">NAD</keyword>
<accession>A0ABY1PV47</accession>
<gene>
    <name evidence="17" type="primary">nnrD</name>
    <name evidence="18" type="synonym">nnrE</name>
    <name evidence="22" type="ORF">SAMN06295970_102346</name>
</gene>
<dbReference type="GO" id="GO:0016301">
    <property type="term" value="F:kinase activity"/>
    <property type="evidence" value="ECO:0007669"/>
    <property type="project" value="UniProtKB-KW"/>
</dbReference>
<comment type="caution">
    <text evidence="18">Lacks conserved residue(s) required for the propagation of feature annotation.</text>
</comment>
<feature type="binding site" evidence="18">
    <location>
        <begin position="59"/>
        <end position="63"/>
    </location>
    <ligand>
        <name>(6S)-NADPHX</name>
        <dbReference type="ChEBI" id="CHEBI:64076"/>
    </ligand>
</feature>
<dbReference type="NCBIfam" id="TIGR00197">
    <property type="entry name" value="yjeF_nterm"/>
    <property type="match status" value="1"/>
</dbReference>
<sequence length="498" mass="49546">MTALHGLYSVRQVRAIEQAALAATPQGALMRRAGAAAVALANRLLPSGGRVLVLAGPGNNGGDALETAALLAYGGCQVSIHFAGNAASLPADAAAALQRAQASPAVFRQADIGAGWDLAIDGLFGIGLARPLGGELAALVTALNGVRCPVLALDVPSGLDADTGAVVGPGGVAVRASHTVTFIADKPGLHTADGCDHAGLVEVATLGVDASLYPPPSACLSGPELFAGRLAPRAENSHKGSFGDCAILGGAHSMAGAAILAARSAALAGAGRVYAGFIDTPPSYDPPHPEIMCRRAADLDLQRAAVVAGPGMGAGDEARVFLAQALASAAPLVLDADALNMLAADDGLRSALAGRKAAAIMTPHPLEAARLLGCSAADVQADRLEAARRIAAAFNAMVVLKGAGSVMARPDGLAAINATGNPALATAGTGDVLAGLCGALLAQHWPPWEALLGAVWLHGAAADLLVEQGVGPVGMVASELPTAIRSCLNRLIRSRSGC</sequence>
<dbReference type="HAMAP" id="MF_01965">
    <property type="entry name" value="NADHX_dehydratase"/>
    <property type="match status" value="1"/>
</dbReference>
<keyword evidence="23" id="KW-1185">Reference proteome</keyword>
<keyword evidence="9 18" id="KW-0630">Potassium</keyword>
<dbReference type="Gene3D" id="3.40.50.10260">
    <property type="entry name" value="YjeF N-terminal domain"/>
    <property type="match status" value="1"/>
</dbReference>
<comment type="cofactor">
    <cofactor evidence="18 19">
        <name>K(+)</name>
        <dbReference type="ChEBI" id="CHEBI:29103"/>
    </cofactor>
    <text evidence="18 19">Binds 1 potassium ion per subunit.</text>
</comment>
<feature type="binding site" evidence="18">
    <location>
        <position position="154"/>
    </location>
    <ligand>
        <name>(6S)-NADPHX</name>
        <dbReference type="ChEBI" id="CHEBI:64076"/>
    </ligand>
</feature>
<dbReference type="PROSITE" id="PS51385">
    <property type="entry name" value="YJEF_N"/>
    <property type="match status" value="1"/>
</dbReference>
<comment type="similarity">
    <text evidence="17">Belongs to the NnrD/CARKD family.</text>
</comment>
<keyword evidence="22" id="KW-0418">Kinase</keyword>
<evidence type="ECO:0000259" key="21">
    <source>
        <dbReference type="PROSITE" id="PS51385"/>
    </source>
</evidence>
<evidence type="ECO:0000256" key="13">
    <source>
        <dbReference type="ARBA" id="ARBA00023268"/>
    </source>
</evidence>
<keyword evidence="22" id="KW-0808">Transferase</keyword>
<comment type="subunit">
    <text evidence="17">Homotetramer.</text>
</comment>
<comment type="catalytic activity">
    <reaction evidence="16 17 19">
        <text>(6S)-NADPHX + ADP = AMP + phosphate + NADPH + H(+)</text>
        <dbReference type="Rhea" id="RHEA:32235"/>
        <dbReference type="ChEBI" id="CHEBI:15378"/>
        <dbReference type="ChEBI" id="CHEBI:43474"/>
        <dbReference type="ChEBI" id="CHEBI:57783"/>
        <dbReference type="ChEBI" id="CHEBI:64076"/>
        <dbReference type="ChEBI" id="CHEBI:456215"/>
        <dbReference type="ChEBI" id="CHEBI:456216"/>
        <dbReference type="EC" id="4.2.1.136"/>
    </reaction>
</comment>
<dbReference type="PANTHER" id="PTHR12592">
    <property type="entry name" value="ATP-DEPENDENT (S)-NAD(P)H-HYDRATE DEHYDRATASE FAMILY MEMBER"/>
    <property type="match status" value="1"/>
</dbReference>
<feature type="binding site" evidence="17">
    <location>
        <position position="257"/>
    </location>
    <ligand>
        <name>(6S)-NADPHX</name>
        <dbReference type="ChEBI" id="CHEBI:64076"/>
    </ligand>
</feature>
<evidence type="ECO:0000256" key="9">
    <source>
        <dbReference type="ARBA" id="ARBA00022958"/>
    </source>
</evidence>
<comment type="similarity">
    <text evidence="4 19">In the C-terminal section; belongs to the NnrD/CARKD family.</text>
</comment>
<keyword evidence="5 18" id="KW-0479">Metal-binding</keyword>
<comment type="function">
    <text evidence="17">Catalyzes the dehydration of the S-form of NAD(P)HX at the expense of ADP, which is converted to AMP. Together with NAD(P)HX epimerase, which catalyzes the epimerization of the S- and R-forms, the enzyme allows the repair of both epimers of NAD(P)HX, a damaged form of NAD(P)H that is a result of enzymatic or heat-dependent hydration.</text>
</comment>
<evidence type="ECO:0000256" key="11">
    <source>
        <dbReference type="ARBA" id="ARBA00023235"/>
    </source>
</evidence>
<comment type="catalytic activity">
    <reaction evidence="15 17 19">
        <text>(6S)-NADHX + ADP = AMP + phosphate + NADH + H(+)</text>
        <dbReference type="Rhea" id="RHEA:32223"/>
        <dbReference type="ChEBI" id="CHEBI:15378"/>
        <dbReference type="ChEBI" id="CHEBI:43474"/>
        <dbReference type="ChEBI" id="CHEBI:57945"/>
        <dbReference type="ChEBI" id="CHEBI:64074"/>
        <dbReference type="ChEBI" id="CHEBI:456215"/>
        <dbReference type="ChEBI" id="CHEBI:456216"/>
        <dbReference type="EC" id="4.2.1.136"/>
    </reaction>
</comment>
<name>A0ABY1PV47_9BURK</name>
<feature type="binding site" evidence="17">
    <location>
        <position position="364"/>
    </location>
    <ligand>
        <name>(6S)-NADPHX</name>
        <dbReference type="ChEBI" id="CHEBI:64076"/>
    </ligand>
</feature>
<keyword evidence="11 18" id="KW-0413">Isomerase</keyword>
<evidence type="ECO:0000256" key="4">
    <source>
        <dbReference type="ARBA" id="ARBA00009524"/>
    </source>
</evidence>